<dbReference type="Pfam" id="PF13347">
    <property type="entry name" value="MFS_2"/>
    <property type="match status" value="1"/>
</dbReference>
<accession>A0ABS3HIC7</accession>
<keyword evidence="3" id="KW-1185">Reference proteome</keyword>
<gene>
    <name evidence="2" type="ORF">JZO85_10185</name>
</gene>
<feature type="transmembrane region" description="Helical" evidence="1">
    <location>
        <begin position="379"/>
        <end position="401"/>
    </location>
</feature>
<dbReference type="InterPro" id="IPR039672">
    <property type="entry name" value="MFS_2"/>
</dbReference>
<evidence type="ECO:0000313" key="3">
    <source>
        <dbReference type="Proteomes" id="UP000664495"/>
    </source>
</evidence>
<evidence type="ECO:0000313" key="2">
    <source>
        <dbReference type="EMBL" id="MBO0452640.1"/>
    </source>
</evidence>
<feature type="transmembrane region" description="Helical" evidence="1">
    <location>
        <begin position="116"/>
        <end position="140"/>
    </location>
</feature>
<feature type="transmembrane region" description="Helical" evidence="1">
    <location>
        <begin position="88"/>
        <end position="110"/>
    </location>
</feature>
<name>A0ABS3HIC7_9ENTE</name>
<dbReference type="PANTHER" id="PTHR11328">
    <property type="entry name" value="MAJOR FACILITATOR SUPERFAMILY DOMAIN-CONTAINING PROTEIN"/>
    <property type="match status" value="1"/>
</dbReference>
<organism evidence="2 3">
    <name type="scientific">Candidatus Enterococcus murrayae</name>
    <dbReference type="NCBI Taxonomy" id="2815321"/>
    <lineage>
        <taxon>Bacteria</taxon>
        <taxon>Bacillati</taxon>
        <taxon>Bacillota</taxon>
        <taxon>Bacilli</taxon>
        <taxon>Lactobacillales</taxon>
        <taxon>Enterococcaceae</taxon>
        <taxon>Enterococcus</taxon>
    </lineage>
</organism>
<protein>
    <submittedName>
        <fullName evidence="2">MFS transporter</fullName>
    </submittedName>
</protein>
<dbReference type="InterPro" id="IPR001927">
    <property type="entry name" value="Na/Gal_symport"/>
</dbReference>
<feature type="transmembrane region" description="Helical" evidence="1">
    <location>
        <begin position="308"/>
        <end position="325"/>
    </location>
</feature>
<keyword evidence="1" id="KW-0472">Membrane</keyword>
<feature type="transmembrane region" description="Helical" evidence="1">
    <location>
        <begin position="20"/>
        <end position="43"/>
    </location>
</feature>
<feature type="transmembrane region" description="Helical" evidence="1">
    <location>
        <begin position="192"/>
        <end position="212"/>
    </location>
</feature>
<dbReference type="PANTHER" id="PTHR11328:SF24">
    <property type="entry name" value="MAJOR FACILITATOR SUPERFAMILY (MFS) PROFILE DOMAIN-CONTAINING PROTEIN"/>
    <property type="match status" value="1"/>
</dbReference>
<dbReference type="InterPro" id="IPR036259">
    <property type="entry name" value="MFS_trans_sf"/>
</dbReference>
<comment type="caution">
    <text evidence="2">The sequence shown here is derived from an EMBL/GenBank/DDBJ whole genome shotgun (WGS) entry which is preliminary data.</text>
</comment>
<dbReference type="CDD" id="cd17332">
    <property type="entry name" value="MFS_MelB_like"/>
    <property type="match status" value="1"/>
</dbReference>
<dbReference type="Gene3D" id="1.20.1250.20">
    <property type="entry name" value="MFS general substrate transporter like domains"/>
    <property type="match status" value="2"/>
</dbReference>
<dbReference type="EMBL" id="JAFLVR010000021">
    <property type="protein sequence ID" value="MBO0452640.1"/>
    <property type="molecule type" value="Genomic_DNA"/>
</dbReference>
<keyword evidence="1" id="KW-0812">Transmembrane</keyword>
<feature type="transmembrane region" description="Helical" evidence="1">
    <location>
        <begin position="421"/>
        <end position="439"/>
    </location>
</feature>
<dbReference type="SUPFAM" id="SSF103473">
    <property type="entry name" value="MFS general substrate transporter"/>
    <property type="match status" value="1"/>
</dbReference>
<feature type="transmembrane region" description="Helical" evidence="1">
    <location>
        <begin position="241"/>
        <end position="260"/>
    </location>
</feature>
<proteinExistence type="predicted"/>
<reference evidence="2 3" key="1">
    <citation type="submission" date="2021-03" db="EMBL/GenBank/DDBJ databases">
        <title>Enterococcal diversity collection.</title>
        <authorList>
            <person name="Gilmore M.S."/>
            <person name="Schwartzman J."/>
            <person name="Van Tyne D."/>
            <person name="Martin M."/>
            <person name="Earl A.M."/>
            <person name="Manson A.L."/>
            <person name="Straub T."/>
            <person name="Salamzade R."/>
            <person name="Saavedra J."/>
            <person name="Lebreton F."/>
            <person name="Prichula J."/>
            <person name="Schaufler K."/>
            <person name="Gaca A."/>
            <person name="Sgardioli B."/>
            <person name="Wagenaar J."/>
            <person name="Strong T."/>
        </authorList>
    </citation>
    <scope>NUCLEOTIDE SEQUENCE [LARGE SCALE GENOMIC DNA]</scope>
    <source>
        <strain evidence="2 3">MJM16</strain>
    </source>
</reference>
<feature type="transmembrane region" description="Helical" evidence="1">
    <location>
        <begin position="331"/>
        <end position="358"/>
    </location>
</feature>
<evidence type="ECO:0000256" key="1">
    <source>
        <dbReference type="SAM" id="Phobius"/>
    </source>
</evidence>
<keyword evidence="1" id="KW-1133">Transmembrane helix</keyword>
<feature type="transmembrane region" description="Helical" evidence="1">
    <location>
        <begin position="49"/>
        <end position="67"/>
    </location>
</feature>
<sequence length="462" mass="50467">MDIEPTTVQKKKISRGRMMLYGMGDLASQFVWTFTGTYLTVFYTDVVGLAPGVVSVIMLCARLWDGINDPMMGSVAERTKSKWGRFRPYILFGTPFLAAATVLTFTAPFGNGTAGVAWAAVTYVVAGMLYTLVNIPYGALPGVMTEDANERNELNAWRSAGMNVGMIIVNFCSSFIMLRFSEGSEVATGRGYFATAVIYAIISVPMFFAVFASSREIIKVADDKRKVPIKETFKNIVGNKYLMLLFGIMVLQMSGFMGRIALTSYYVIYCLGAFTLIALLMTIPSIGGVIGSMLVVPLVRRFGKIKMLAIPLVVQGIALLIIYFADFDNLPLIVFGHILFGLFNMGAPITLSMIADAVDYQELKTGIRTDGTAYATYGLATKLGNAIGASVGLIIMGYFGYQANAQQTPEALQGINLVTNLLPAFLFFAAAGLCFFWKMSDSDADTIRKQLDERRVEQTLGE</sequence>
<dbReference type="NCBIfam" id="TIGR00792">
    <property type="entry name" value="gph"/>
    <property type="match status" value="1"/>
</dbReference>
<feature type="transmembrane region" description="Helical" evidence="1">
    <location>
        <begin position="160"/>
        <end position="180"/>
    </location>
</feature>
<feature type="transmembrane region" description="Helical" evidence="1">
    <location>
        <begin position="266"/>
        <end position="296"/>
    </location>
</feature>
<dbReference type="Proteomes" id="UP000664495">
    <property type="component" value="Unassembled WGS sequence"/>
</dbReference>